<name>A0A9D1EXI8_9BACT</name>
<reference evidence="2" key="2">
    <citation type="journal article" date="2021" name="PeerJ">
        <title>Extensive microbial diversity within the chicken gut microbiome revealed by metagenomics and culture.</title>
        <authorList>
            <person name="Gilroy R."/>
            <person name="Ravi A."/>
            <person name="Getino M."/>
            <person name="Pursley I."/>
            <person name="Horton D.L."/>
            <person name="Alikhan N.F."/>
            <person name="Baker D."/>
            <person name="Gharbi K."/>
            <person name="Hall N."/>
            <person name="Watson M."/>
            <person name="Adriaenssens E.M."/>
            <person name="Foster-Nyarko E."/>
            <person name="Jarju S."/>
            <person name="Secka A."/>
            <person name="Antonio M."/>
            <person name="Oren A."/>
            <person name="Chaudhuri R.R."/>
            <person name="La Ragione R."/>
            <person name="Hildebrand F."/>
            <person name="Pallen M.J."/>
        </authorList>
    </citation>
    <scope>NUCLEOTIDE SEQUENCE</scope>
    <source>
        <strain evidence="2">6276</strain>
    </source>
</reference>
<dbReference type="Proteomes" id="UP000823928">
    <property type="component" value="Unassembled WGS sequence"/>
</dbReference>
<evidence type="ECO:0000256" key="1">
    <source>
        <dbReference type="SAM" id="MobiDB-lite"/>
    </source>
</evidence>
<feature type="region of interest" description="Disordered" evidence="1">
    <location>
        <begin position="1"/>
        <end position="23"/>
    </location>
</feature>
<proteinExistence type="predicted"/>
<dbReference type="EMBL" id="DVIU01000048">
    <property type="protein sequence ID" value="HIS35484.1"/>
    <property type="molecule type" value="Genomic_DNA"/>
</dbReference>
<organism evidence="2 3">
    <name type="scientific">Candidatus Scatousia excrementigallinarum</name>
    <dbReference type="NCBI Taxonomy" id="2840935"/>
    <lineage>
        <taxon>Bacteria</taxon>
        <taxon>Candidatus Scatousia</taxon>
    </lineage>
</organism>
<evidence type="ECO:0000313" key="3">
    <source>
        <dbReference type="Proteomes" id="UP000823928"/>
    </source>
</evidence>
<comment type="caution">
    <text evidence="2">The sequence shown here is derived from an EMBL/GenBank/DDBJ whole genome shotgun (WGS) entry which is preliminary data.</text>
</comment>
<reference evidence="2" key="1">
    <citation type="submission" date="2020-10" db="EMBL/GenBank/DDBJ databases">
        <authorList>
            <person name="Gilroy R."/>
        </authorList>
    </citation>
    <scope>NUCLEOTIDE SEQUENCE</scope>
    <source>
        <strain evidence="2">6276</strain>
    </source>
</reference>
<protein>
    <submittedName>
        <fullName evidence="2">Uncharacterized protein</fullName>
    </submittedName>
</protein>
<dbReference type="AlphaFoldDB" id="A0A9D1EXI8"/>
<gene>
    <name evidence="2" type="ORF">IAC10_02470</name>
</gene>
<evidence type="ECO:0000313" key="2">
    <source>
        <dbReference type="EMBL" id="HIS35484.1"/>
    </source>
</evidence>
<sequence>AKKNKSAQPEFEKSKESKPKRKYSDPLMQWPIRGMAFTNDIGAAIADIAPKAGMAMWVPALMYFGADIYDKYRNNKENYDPSTKRGLKQAIFQAFASVIFPIATVHIGQKTASLLARNSSEGLSLQSKEEVVRDHLNYMSQRKLKDYQGNIDEYKSKYNLALDNMIDETMRKHEHKNPFKLIVNLFFGHRHPEAMGKDRRQKLHDFIDNRIDNMFAMRKDLLDGKKPEAMSEKMFKKFENLKETYKLDKKYSDDYINHAAKDILKKFEENKIFKTKMAKTIGGFIALGLLIKPIDTFVENVIMHKYVGPGLDKIKSPDVSKYRDKFLHN</sequence>
<feature type="non-terminal residue" evidence="2">
    <location>
        <position position="1"/>
    </location>
</feature>
<accession>A0A9D1EXI8</accession>